<comment type="caution">
    <text evidence="2">The sequence shown here is derived from an EMBL/GenBank/DDBJ whole genome shotgun (WGS) entry which is preliminary data.</text>
</comment>
<feature type="compositionally biased region" description="Basic and acidic residues" evidence="1">
    <location>
        <begin position="1"/>
        <end position="17"/>
    </location>
</feature>
<keyword evidence="3" id="KW-1185">Reference proteome</keyword>
<evidence type="ECO:0000313" key="2">
    <source>
        <dbReference type="EMBL" id="KAK1117613.1"/>
    </source>
</evidence>
<reference evidence="2" key="1">
    <citation type="submission" date="2021-10" db="EMBL/GenBank/DDBJ databases">
        <title>Melipona bicolor Genome sequencing and assembly.</title>
        <authorList>
            <person name="Araujo N.S."/>
            <person name="Arias M.C."/>
        </authorList>
    </citation>
    <scope>NUCLEOTIDE SEQUENCE</scope>
    <source>
        <strain evidence="2">USP_2M_L1-L4_2017</strain>
        <tissue evidence="2">Whole body</tissue>
    </source>
</reference>
<dbReference type="EMBL" id="JAHYIQ010000049">
    <property type="protein sequence ID" value="KAK1117613.1"/>
    <property type="molecule type" value="Genomic_DNA"/>
</dbReference>
<gene>
    <name evidence="2" type="ORF">K0M31_015786</name>
</gene>
<sequence length="96" mass="10407">MSNRNDSELQAEGKPERPLGYPSFGFGKSRVQGGARKARYPLPSWVISLARVSHVFGKVGAMPQSTVEGLVCLEQSPALWPRVSGDAGLLKILKNQ</sequence>
<protein>
    <submittedName>
        <fullName evidence="2">Uncharacterized protein</fullName>
    </submittedName>
</protein>
<name>A0AA40FEM9_9HYME</name>
<accession>A0AA40FEM9</accession>
<feature type="region of interest" description="Disordered" evidence="1">
    <location>
        <begin position="1"/>
        <end position="24"/>
    </location>
</feature>
<dbReference type="AlphaFoldDB" id="A0AA40FEM9"/>
<organism evidence="2 3">
    <name type="scientific">Melipona bicolor</name>
    <dbReference type="NCBI Taxonomy" id="60889"/>
    <lineage>
        <taxon>Eukaryota</taxon>
        <taxon>Metazoa</taxon>
        <taxon>Ecdysozoa</taxon>
        <taxon>Arthropoda</taxon>
        <taxon>Hexapoda</taxon>
        <taxon>Insecta</taxon>
        <taxon>Pterygota</taxon>
        <taxon>Neoptera</taxon>
        <taxon>Endopterygota</taxon>
        <taxon>Hymenoptera</taxon>
        <taxon>Apocrita</taxon>
        <taxon>Aculeata</taxon>
        <taxon>Apoidea</taxon>
        <taxon>Anthophila</taxon>
        <taxon>Apidae</taxon>
        <taxon>Melipona</taxon>
    </lineage>
</organism>
<evidence type="ECO:0000313" key="3">
    <source>
        <dbReference type="Proteomes" id="UP001177670"/>
    </source>
</evidence>
<proteinExistence type="predicted"/>
<dbReference type="Proteomes" id="UP001177670">
    <property type="component" value="Unassembled WGS sequence"/>
</dbReference>
<evidence type="ECO:0000256" key="1">
    <source>
        <dbReference type="SAM" id="MobiDB-lite"/>
    </source>
</evidence>